<comment type="caution">
    <text evidence="2">The sequence shown here is derived from an EMBL/GenBank/DDBJ whole genome shotgun (WGS) entry which is preliminary data.</text>
</comment>
<gene>
    <name evidence="2" type="ORF">HNQ92_000517</name>
</gene>
<feature type="domain" description="AB hydrolase-1" evidence="1">
    <location>
        <begin position="78"/>
        <end position="282"/>
    </location>
</feature>
<dbReference type="Proteomes" id="UP000557307">
    <property type="component" value="Unassembled WGS sequence"/>
</dbReference>
<dbReference type="InterPro" id="IPR000073">
    <property type="entry name" value="AB_hydrolase_1"/>
</dbReference>
<evidence type="ECO:0000313" key="3">
    <source>
        <dbReference type="Proteomes" id="UP000557307"/>
    </source>
</evidence>
<name>A0A840TE43_9BACT</name>
<dbReference type="InterPro" id="IPR029058">
    <property type="entry name" value="AB_hydrolase_fold"/>
</dbReference>
<organism evidence="2 3">
    <name type="scientific">Rhabdobacter roseus</name>
    <dbReference type="NCBI Taxonomy" id="1655419"/>
    <lineage>
        <taxon>Bacteria</taxon>
        <taxon>Pseudomonadati</taxon>
        <taxon>Bacteroidota</taxon>
        <taxon>Cytophagia</taxon>
        <taxon>Cytophagales</taxon>
        <taxon>Cytophagaceae</taxon>
        <taxon>Rhabdobacter</taxon>
    </lineage>
</organism>
<dbReference type="PANTHER" id="PTHR43798:SF33">
    <property type="entry name" value="HYDROLASE, PUTATIVE (AFU_ORTHOLOGUE AFUA_2G14860)-RELATED"/>
    <property type="match status" value="1"/>
</dbReference>
<sequence length="307" mass="34815">MAAGKKRYGWVRWVGLVLLLVFGLFWWWAQGVEFRTSDDELKARFSSLSIPYSIHRYQADQYTIRYAEFGADSLPVTIMVHGAPSSLSFFMRFYEDTTLLRRTMLVGVDRPGYGYSNFGKSVISIAEQARYLQPLIDHYAAQGREVVLAASSYGGSVVAKLAMDNPDKIAGILFVSSSLAPGQEYTYPISYVIAQPWLRWFFPKLLLVANDEKLNHQQALEEIQEGWGRIRSRIILLHGRADNLIYFSNAEYAQEHLKNAQSFKLIPLDGIGHSILWDRPDLITESLLELVTATPLTTLVPTATKRQ</sequence>
<dbReference type="Pfam" id="PF12697">
    <property type="entry name" value="Abhydrolase_6"/>
    <property type="match status" value="1"/>
</dbReference>
<proteinExistence type="predicted"/>
<protein>
    <submittedName>
        <fullName evidence="2">Pimeloyl-ACP methyl ester carboxylesterase</fullName>
    </submittedName>
</protein>
<dbReference type="Gene3D" id="3.40.50.1820">
    <property type="entry name" value="alpha/beta hydrolase"/>
    <property type="match status" value="1"/>
</dbReference>
<keyword evidence="3" id="KW-1185">Reference proteome</keyword>
<evidence type="ECO:0000313" key="2">
    <source>
        <dbReference type="EMBL" id="MBB5282396.1"/>
    </source>
</evidence>
<accession>A0A840TE43</accession>
<dbReference type="GO" id="GO:0016020">
    <property type="term" value="C:membrane"/>
    <property type="evidence" value="ECO:0007669"/>
    <property type="project" value="TreeGrafter"/>
</dbReference>
<dbReference type="SUPFAM" id="SSF53474">
    <property type="entry name" value="alpha/beta-Hydrolases"/>
    <property type="match status" value="1"/>
</dbReference>
<dbReference type="InterPro" id="IPR050266">
    <property type="entry name" value="AB_hydrolase_sf"/>
</dbReference>
<dbReference type="PANTHER" id="PTHR43798">
    <property type="entry name" value="MONOACYLGLYCEROL LIPASE"/>
    <property type="match status" value="1"/>
</dbReference>
<dbReference type="RefSeq" id="WP_184170464.1">
    <property type="nucleotide sequence ID" value="NZ_JACHGF010000001.1"/>
</dbReference>
<dbReference type="EMBL" id="JACHGF010000001">
    <property type="protein sequence ID" value="MBB5282396.1"/>
    <property type="molecule type" value="Genomic_DNA"/>
</dbReference>
<evidence type="ECO:0000259" key="1">
    <source>
        <dbReference type="Pfam" id="PF12697"/>
    </source>
</evidence>
<reference evidence="2 3" key="1">
    <citation type="submission" date="2020-08" db="EMBL/GenBank/DDBJ databases">
        <title>Genomic Encyclopedia of Type Strains, Phase IV (KMG-IV): sequencing the most valuable type-strain genomes for metagenomic binning, comparative biology and taxonomic classification.</title>
        <authorList>
            <person name="Goeker M."/>
        </authorList>
    </citation>
    <scope>NUCLEOTIDE SEQUENCE [LARGE SCALE GENOMIC DNA]</scope>
    <source>
        <strain evidence="2 3">DSM 105074</strain>
    </source>
</reference>
<dbReference type="AlphaFoldDB" id="A0A840TE43"/>